<comment type="caution">
    <text evidence="3">The sequence shown here is derived from an EMBL/GenBank/DDBJ whole genome shotgun (WGS) entry which is preliminary data.</text>
</comment>
<name>A0A9P6CHK9_9AGAR</name>
<reference evidence="3" key="1">
    <citation type="submission" date="2020-11" db="EMBL/GenBank/DDBJ databases">
        <authorList>
            <consortium name="DOE Joint Genome Institute"/>
            <person name="Ahrendt S."/>
            <person name="Riley R."/>
            <person name="Andreopoulos W."/>
            <person name="Labutti K."/>
            <person name="Pangilinan J."/>
            <person name="Ruiz-Duenas F.J."/>
            <person name="Barrasa J.M."/>
            <person name="Sanchez-Garcia M."/>
            <person name="Camarero S."/>
            <person name="Miyauchi S."/>
            <person name="Serrano A."/>
            <person name="Linde D."/>
            <person name="Babiker R."/>
            <person name="Drula E."/>
            <person name="Ayuso-Fernandez I."/>
            <person name="Pacheco R."/>
            <person name="Padilla G."/>
            <person name="Ferreira P."/>
            <person name="Barriuso J."/>
            <person name="Kellner H."/>
            <person name="Castanera R."/>
            <person name="Alfaro M."/>
            <person name="Ramirez L."/>
            <person name="Pisabarro A.G."/>
            <person name="Kuo A."/>
            <person name="Tritt A."/>
            <person name="Lipzen A."/>
            <person name="He G."/>
            <person name="Yan M."/>
            <person name="Ng V."/>
            <person name="Cullen D."/>
            <person name="Martin F."/>
            <person name="Rosso M.-N."/>
            <person name="Henrissat B."/>
            <person name="Hibbett D."/>
            <person name="Martinez A.T."/>
            <person name="Grigoriev I.V."/>
        </authorList>
    </citation>
    <scope>NUCLEOTIDE SEQUENCE</scope>
    <source>
        <strain evidence="3">CBS 247.69</strain>
    </source>
</reference>
<evidence type="ECO:0000313" key="4">
    <source>
        <dbReference type="Proteomes" id="UP000807353"/>
    </source>
</evidence>
<keyword evidence="4" id="KW-1185">Reference proteome</keyword>
<gene>
    <name evidence="3" type="ORF">BDZ94DRAFT_1251671</name>
</gene>
<dbReference type="GO" id="GO:0005634">
    <property type="term" value="C:nucleus"/>
    <property type="evidence" value="ECO:0007669"/>
    <property type="project" value="TreeGrafter"/>
</dbReference>
<dbReference type="InterPro" id="IPR040044">
    <property type="entry name" value="SRR1L"/>
</dbReference>
<evidence type="ECO:0000259" key="2">
    <source>
        <dbReference type="Pfam" id="PF07985"/>
    </source>
</evidence>
<evidence type="ECO:0000256" key="1">
    <source>
        <dbReference type="ARBA" id="ARBA00009856"/>
    </source>
</evidence>
<dbReference type="GO" id="GO:0005737">
    <property type="term" value="C:cytoplasm"/>
    <property type="evidence" value="ECO:0007669"/>
    <property type="project" value="TreeGrafter"/>
</dbReference>
<evidence type="ECO:0000313" key="3">
    <source>
        <dbReference type="EMBL" id="KAF9466327.1"/>
    </source>
</evidence>
<dbReference type="InterPro" id="IPR012942">
    <property type="entry name" value="SRR1-like"/>
</dbReference>
<accession>A0A9P6CHK9</accession>
<dbReference type="Pfam" id="PF07985">
    <property type="entry name" value="SRR1"/>
    <property type="match status" value="1"/>
</dbReference>
<comment type="similarity">
    <text evidence="1">Belongs to the SRR1 family.</text>
</comment>
<sequence>MCDRLNIDTSGVSVYDPVFTAEDLSLFGELQIRVLAENRSARYVLERPTICFMPHCDMELYENILKANWEAQKLHNLFLVANRLVDYIDSNPKHKLQSRVPCLLQLAPAFRCEPLPTSNSWPTAFNNTSVQFVGTD</sequence>
<dbReference type="AlphaFoldDB" id="A0A9P6CHK9"/>
<dbReference type="PANTHER" id="PTHR28626:SF3">
    <property type="entry name" value="SRR1-LIKE PROTEIN"/>
    <property type="match status" value="1"/>
</dbReference>
<organism evidence="3 4">
    <name type="scientific">Collybia nuda</name>
    <dbReference type="NCBI Taxonomy" id="64659"/>
    <lineage>
        <taxon>Eukaryota</taxon>
        <taxon>Fungi</taxon>
        <taxon>Dikarya</taxon>
        <taxon>Basidiomycota</taxon>
        <taxon>Agaricomycotina</taxon>
        <taxon>Agaricomycetes</taxon>
        <taxon>Agaricomycetidae</taxon>
        <taxon>Agaricales</taxon>
        <taxon>Tricholomatineae</taxon>
        <taxon>Clitocybaceae</taxon>
        <taxon>Collybia</taxon>
    </lineage>
</organism>
<dbReference type="OrthoDB" id="551431at2759"/>
<dbReference type="Proteomes" id="UP000807353">
    <property type="component" value="Unassembled WGS sequence"/>
</dbReference>
<dbReference type="PANTHER" id="PTHR28626">
    <property type="entry name" value="SRR1-LIKE PROTEIN"/>
    <property type="match status" value="1"/>
</dbReference>
<feature type="domain" description="SRR1-like" evidence="2">
    <location>
        <begin position="1"/>
        <end position="132"/>
    </location>
</feature>
<protein>
    <recommendedName>
        <fullName evidence="2">SRR1-like domain-containing protein</fullName>
    </recommendedName>
</protein>
<proteinExistence type="inferred from homology"/>
<dbReference type="EMBL" id="MU150242">
    <property type="protein sequence ID" value="KAF9466327.1"/>
    <property type="molecule type" value="Genomic_DNA"/>
</dbReference>